<organism evidence="3 4">
    <name type="scientific">Nyssa sinensis</name>
    <dbReference type="NCBI Taxonomy" id="561372"/>
    <lineage>
        <taxon>Eukaryota</taxon>
        <taxon>Viridiplantae</taxon>
        <taxon>Streptophyta</taxon>
        <taxon>Embryophyta</taxon>
        <taxon>Tracheophyta</taxon>
        <taxon>Spermatophyta</taxon>
        <taxon>Magnoliopsida</taxon>
        <taxon>eudicotyledons</taxon>
        <taxon>Gunneridae</taxon>
        <taxon>Pentapetalae</taxon>
        <taxon>asterids</taxon>
        <taxon>Cornales</taxon>
        <taxon>Nyssaceae</taxon>
        <taxon>Nyssa</taxon>
    </lineage>
</organism>
<accession>A0A5J5ARK9</accession>
<dbReference type="InterPro" id="IPR036322">
    <property type="entry name" value="WD40_repeat_dom_sf"/>
</dbReference>
<dbReference type="GO" id="GO:0005634">
    <property type="term" value="C:nucleus"/>
    <property type="evidence" value="ECO:0007669"/>
    <property type="project" value="UniProtKB-SubCell"/>
</dbReference>
<dbReference type="AlphaFoldDB" id="A0A5J5ARK9"/>
<dbReference type="InterPro" id="IPR040092">
    <property type="entry name" value="TBRG1"/>
</dbReference>
<dbReference type="Proteomes" id="UP000325577">
    <property type="component" value="Linkage Group LG19"/>
</dbReference>
<evidence type="ECO:0000313" key="4">
    <source>
        <dbReference type="Proteomes" id="UP000325577"/>
    </source>
</evidence>
<dbReference type="EMBL" id="CM018042">
    <property type="protein sequence ID" value="KAA8532878.1"/>
    <property type="molecule type" value="Genomic_DNA"/>
</dbReference>
<gene>
    <name evidence="3" type="ORF">F0562_033005</name>
</gene>
<dbReference type="PANTHER" id="PTHR22715:SF1">
    <property type="entry name" value="DNA BINDING PROTEIN"/>
    <property type="match status" value="1"/>
</dbReference>
<dbReference type="InterPro" id="IPR003888">
    <property type="entry name" value="FYrich_N"/>
</dbReference>
<keyword evidence="4" id="KW-1185">Reference proteome</keyword>
<sequence>MAKPNEENTDGLEIISIGTLYNGPWDKKYWSSSRGKDRYAYPVGYQAVRTHNGITYKMEIHEGLKGPLFVITSTDGQSCSGQTPDIAWESFQKKGCPRIKLWHGKRFSCKIDGVEFFGFKNSFVQRLLRELVANVDGTTGLEFLQWGFWNKASQSTHRIILRPQGMHNADASNSGQGGKAASANLEAVVRGENNPLLAEDGLPLESFHCSDHLKVLCQAGINAVSSKSCMATALAGNLCTDDEPLDRSKDTEIQGISLSMAMENKDEKAPIPKESQNVNDVDLCAPDSFDLLHDNTSDSAPNNHKESPCNVKGELIAEHMSDFDSVGEEIAKSMMTVLLPRALPLLKKFSRKKKANINPSGISLCDGRTQVENNGNDCCIDVVSPAEFHTESSILKRQEMEKTNLGSVFPSSEQLTPIVPDSFENDQCGYHASKQLPLFSEVPEAELDTLGQDTYKPDTDTLGLPVSVDAPVQLSISHVENSDSERICSYDVHMASIERPQKGIPISESTLGCMSPSKNIFLNSDKDMCTNSDENSVRLEIHSKEKDLKTSLVCAEGASHDNLAGMGSSVQIPHREISVVEGGAGTSNTSFTQIPNVVTPMTKYNGPLTERIICRNLRSCAPETYATTDFLLISEIQPVGSLDHSPNKRVPSVAEARLDGCPQSLHTQKITLNPDGVLHNMDLVISKNKEFVCASNEKGNLDLHPSVSCIEKSQASMLQNQGFVCASNDKDNSDLPDTSVSCIEKSQACADKELLKHQNLNNSVSWLQNQGTSSCDDSVEVKEGSNLKPHMNVELDNDLESIVEFVGCYVHPTPISSVLLSTKGNEIYICVLCGMSVDKDRTLFMYKVPVKEQSIGPVGCPSFVGHTPIDFPLSRDAFGREIALDNSGLQFTPDGQCLVLLNSIKAPYCREGKMHCPCSACALDCFEKNAVKIVQVKLGYVSVMTKLKTVDNVHCILVCEPNYLVGVEESGKLHLWIMNSTWSAQTEEYDLPTSDCMSPGIVELKRIPKCAALVVGHNGLGEFSLWDISKRILVSSFSSPSTSAFQFLPISLFEWERRGPTFIDSDGKDHINEIMAATKKSFSKQGENHVFLPLDGEDIAIWLLVSTISDFDVQNDCQSSDCKINPAGWWRLALLVNNMVILGSALDPRAAGIGASGGRGIIGTCDGLVYMWELSTGAKLGDLHYFNGAGVSCVATDDSRYGPLAVASGSQLLVYLHSQEAFFKSTEK</sequence>
<dbReference type="PROSITE" id="PS51543">
    <property type="entry name" value="FYRC"/>
    <property type="match status" value="1"/>
</dbReference>
<name>A0A5J5ARK9_9ASTE</name>
<dbReference type="SUPFAM" id="SSF50978">
    <property type="entry name" value="WD40 repeat-like"/>
    <property type="match status" value="1"/>
</dbReference>
<dbReference type="OrthoDB" id="1928087at2759"/>
<dbReference type="GO" id="GO:0048731">
    <property type="term" value="P:system development"/>
    <property type="evidence" value="ECO:0007669"/>
    <property type="project" value="UniProtKB-ARBA"/>
</dbReference>
<dbReference type="GO" id="GO:0051726">
    <property type="term" value="P:regulation of cell cycle"/>
    <property type="evidence" value="ECO:0007669"/>
    <property type="project" value="TreeGrafter"/>
</dbReference>
<dbReference type="InterPro" id="IPR003889">
    <property type="entry name" value="FYrich_C"/>
</dbReference>
<keyword evidence="2" id="KW-0539">Nucleus</keyword>
<protein>
    <recommendedName>
        <fullName evidence="5">FYR C-terminal domain-containing protein</fullName>
    </recommendedName>
</protein>
<evidence type="ECO:0000313" key="3">
    <source>
        <dbReference type="EMBL" id="KAA8532878.1"/>
    </source>
</evidence>
<dbReference type="GO" id="GO:0140993">
    <property type="term" value="F:histone modifying activity"/>
    <property type="evidence" value="ECO:0007669"/>
    <property type="project" value="UniProtKB-ARBA"/>
</dbReference>
<dbReference type="PANTHER" id="PTHR22715">
    <property type="entry name" value="TRANSFORMING GROWTH FACTOR BETA REGULATED GENE 1"/>
    <property type="match status" value="1"/>
</dbReference>
<evidence type="ECO:0000256" key="1">
    <source>
        <dbReference type="ARBA" id="ARBA00004123"/>
    </source>
</evidence>
<dbReference type="PROSITE" id="PS51542">
    <property type="entry name" value="FYRN"/>
    <property type="match status" value="1"/>
</dbReference>
<evidence type="ECO:0000256" key="2">
    <source>
        <dbReference type="ARBA" id="ARBA00023242"/>
    </source>
</evidence>
<reference evidence="3 4" key="1">
    <citation type="submission" date="2019-09" db="EMBL/GenBank/DDBJ databases">
        <title>A chromosome-level genome assembly of the Chinese tupelo Nyssa sinensis.</title>
        <authorList>
            <person name="Yang X."/>
            <person name="Kang M."/>
            <person name="Yang Y."/>
            <person name="Xiong H."/>
            <person name="Wang M."/>
            <person name="Zhang Z."/>
            <person name="Wang Z."/>
            <person name="Wu H."/>
            <person name="Ma T."/>
            <person name="Liu J."/>
            <person name="Xi Z."/>
        </authorList>
    </citation>
    <scope>NUCLEOTIDE SEQUENCE [LARGE SCALE GENOMIC DNA]</scope>
    <source>
        <strain evidence="3">J267</strain>
        <tissue evidence="3">Leaf</tissue>
    </source>
</reference>
<comment type="subcellular location">
    <subcellularLocation>
        <location evidence="1">Nucleus</location>
    </subcellularLocation>
</comment>
<proteinExistence type="predicted"/>
<dbReference type="Gene3D" id="3.30.160.360">
    <property type="match status" value="1"/>
</dbReference>
<evidence type="ECO:0008006" key="5">
    <source>
        <dbReference type="Google" id="ProtNLM"/>
    </source>
</evidence>